<dbReference type="Gene3D" id="3.30.460.10">
    <property type="entry name" value="Beta Polymerase, domain 2"/>
    <property type="match status" value="1"/>
</dbReference>
<dbReference type="PANTHER" id="PTHR34822">
    <property type="entry name" value="GRPB DOMAIN PROTEIN (AFU_ORTHOLOGUE AFUA_1G01530)"/>
    <property type="match status" value="1"/>
</dbReference>
<dbReference type="InterPro" id="IPR007344">
    <property type="entry name" value="GrpB/CoaE"/>
</dbReference>
<gene>
    <name evidence="1" type="ORF">AMK68_04460</name>
</gene>
<organism evidence="1 2">
    <name type="scientific">candidate division KD3-62 bacterium DG_56</name>
    <dbReference type="NCBI Taxonomy" id="1704032"/>
    <lineage>
        <taxon>Bacteria</taxon>
        <taxon>candidate division KD3-62</taxon>
    </lineage>
</organism>
<dbReference type="Proteomes" id="UP000052020">
    <property type="component" value="Unassembled WGS sequence"/>
</dbReference>
<accession>A0A0S7XKE7</accession>
<evidence type="ECO:0000313" key="1">
    <source>
        <dbReference type="EMBL" id="KPJ62852.1"/>
    </source>
</evidence>
<dbReference type="PATRIC" id="fig|1704032.3.peg.767"/>
<evidence type="ECO:0008006" key="3">
    <source>
        <dbReference type="Google" id="ProtNLM"/>
    </source>
</evidence>
<name>A0A0S7XKE7_9BACT</name>
<comment type="caution">
    <text evidence="1">The sequence shown here is derived from an EMBL/GenBank/DDBJ whole genome shotgun (WGS) entry which is preliminary data.</text>
</comment>
<dbReference type="PANTHER" id="PTHR34822:SF1">
    <property type="entry name" value="GRPB FAMILY PROTEIN"/>
    <property type="match status" value="1"/>
</dbReference>
<dbReference type="SUPFAM" id="SSF81301">
    <property type="entry name" value="Nucleotidyltransferase"/>
    <property type="match status" value="1"/>
</dbReference>
<reference evidence="1 2" key="1">
    <citation type="journal article" date="2015" name="Microbiome">
        <title>Genomic resolution of linkages in carbon, nitrogen, and sulfur cycling among widespread estuary sediment bacteria.</title>
        <authorList>
            <person name="Baker B.J."/>
            <person name="Lazar C.S."/>
            <person name="Teske A.P."/>
            <person name="Dick G.J."/>
        </authorList>
    </citation>
    <scope>NUCLEOTIDE SEQUENCE [LARGE SCALE GENOMIC DNA]</scope>
    <source>
        <strain evidence="1">DG_56</strain>
    </source>
</reference>
<protein>
    <recommendedName>
        <fullName evidence="3">GrpB family protein</fullName>
    </recommendedName>
</protein>
<sequence length="183" mass="20676">MTLVSEYNPAWPSWFLQIRELVAEQLGPTCFAVEHVGSTAVPGMTAKPIIDIIVVVECDMFQTVKTLLGELGYRHQGDLGIQGREAFKPEDPDMSGRLPSHHLYVCSRESEELKRQIAFRDYLRAHPEWVSRLSELKRSLCQRHGADREAYMEGKSAMVQEITCLALQGLNCRNQEDTTGDPV</sequence>
<dbReference type="Pfam" id="PF04229">
    <property type="entry name" value="GrpB"/>
    <property type="match status" value="1"/>
</dbReference>
<dbReference type="InterPro" id="IPR043519">
    <property type="entry name" value="NT_sf"/>
</dbReference>
<evidence type="ECO:0000313" key="2">
    <source>
        <dbReference type="Proteomes" id="UP000052020"/>
    </source>
</evidence>
<proteinExistence type="predicted"/>
<dbReference type="AlphaFoldDB" id="A0A0S7XKE7"/>
<dbReference type="EMBL" id="LIZY01000100">
    <property type="protein sequence ID" value="KPJ62852.1"/>
    <property type="molecule type" value="Genomic_DNA"/>
</dbReference>